<dbReference type="GO" id="GO:0006310">
    <property type="term" value="P:DNA recombination"/>
    <property type="evidence" value="ECO:0007669"/>
    <property type="project" value="UniProtKB-KW"/>
</dbReference>
<gene>
    <name evidence="3" type="ORF">SAMN04488542_11047</name>
</gene>
<keyword evidence="4" id="KW-1185">Reference proteome</keyword>
<dbReference type="Pfam" id="PF00589">
    <property type="entry name" value="Phage_integrase"/>
    <property type="match status" value="1"/>
</dbReference>
<dbReference type="Gene3D" id="1.10.443.10">
    <property type="entry name" value="Intergrase catalytic core"/>
    <property type="match status" value="1"/>
</dbReference>
<dbReference type="InterPro" id="IPR011010">
    <property type="entry name" value="DNA_brk_join_enz"/>
</dbReference>
<dbReference type="InterPro" id="IPR013762">
    <property type="entry name" value="Integrase-like_cat_sf"/>
</dbReference>
<dbReference type="InterPro" id="IPR002104">
    <property type="entry name" value="Integrase_catalytic"/>
</dbReference>
<dbReference type="GO" id="GO:0015074">
    <property type="term" value="P:DNA integration"/>
    <property type="evidence" value="ECO:0007669"/>
    <property type="project" value="InterPro"/>
</dbReference>
<name>A0A1G7KRM7_9BACL</name>
<organism evidence="3 4">
    <name type="scientific">Fontibacillus panacisegetis</name>
    <dbReference type="NCBI Taxonomy" id="670482"/>
    <lineage>
        <taxon>Bacteria</taxon>
        <taxon>Bacillati</taxon>
        <taxon>Bacillota</taxon>
        <taxon>Bacilli</taxon>
        <taxon>Bacillales</taxon>
        <taxon>Paenibacillaceae</taxon>
        <taxon>Fontibacillus</taxon>
    </lineage>
</organism>
<dbReference type="RefSeq" id="WP_091229392.1">
    <property type="nucleotide sequence ID" value="NZ_FNBG01000010.1"/>
</dbReference>
<dbReference type="SUPFAM" id="SSF56349">
    <property type="entry name" value="DNA breaking-rejoining enzymes"/>
    <property type="match status" value="1"/>
</dbReference>
<evidence type="ECO:0000256" key="1">
    <source>
        <dbReference type="ARBA" id="ARBA00023172"/>
    </source>
</evidence>
<dbReference type="Proteomes" id="UP000198972">
    <property type="component" value="Unassembled WGS sequence"/>
</dbReference>
<proteinExistence type="predicted"/>
<dbReference type="OrthoDB" id="9803188at2"/>
<dbReference type="EMBL" id="FNBG01000010">
    <property type="protein sequence ID" value="SDF39825.1"/>
    <property type="molecule type" value="Genomic_DNA"/>
</dbReference>
<feature type="domain" description="Tyr recombinase" evidence="2">
    <location>
        <begin position="1"/>
        <end position="155"/>
    </location>
</feature>
<dbReference type="AlphaFoldDB" id="A0A1G7KRM7"/>
<accession>A0A1G7KRM7</accession>
<dbReference type="PROSITE" id="PS51898">
    <property type="entry name" value="TYR_RECOMBINASE"/>
    <property type="match status" value="1"/>
</dbReference>
<evidence type="ECO:0000313" key="4">
    <source>
        <dbReference type="Proteomes" id="UP000198972"/>
    </source>
</evidence>
<evidence type="ECO:0000313" key="3">
    <source>
        <dbReference type="EMBL" id="SDF39825.1"/>
    </source>
</evidence>
<evidence type="ECO:0000259" key="2">
    <source>
        <dbReference type="PROSITE" id="PS51898"/>
    </source>
</evidence>
<dbReference type="GO" id="GO:0003677">
    <property type="term" value="F:DNA binding"/>
    <property type="evidence" value="ECO:0007669"/>
    <property type="project" value="InterPro"/>
</dbReference>
<sequence length="155" mass="17348">MAHTGIRIGELSVLEPRKINSNKLKIRISATLYDKDGLGNYQIGPPKTKGSRRLVDISERVAGVIEAQIKDVKVFRLMIGPKYHKNKDGREFVFVNPTEQLPGYPLRPARVNEMLDKALISAGFISKFITAHGLRHTYISLSAEVGVSLDDIRKH</sequence>
<protein>
    <submittedName>
        <fullName evidence="3">Phage integrase family protein</fullName>
    </submittedName>
</protein>
<reference evidence="3 4" key="1">
    <citation type="submission" date="2016-10" db="EMBL/GenBank/DDBJ databases">
        <authorList>
            <person name="de Groot N.N."/>
        </authorList>
    </citation>
    <scope>NUCLEOTIDE SEQUENCE [LARGE SCALE GENOMIC DNA]</scope>
    <source>
        <strain evidence="3 4">DSM 28129</strain>
    </source>
</reference>
<keyword evidence="1" id="KW-0233">DNA recombination</keyword>